<feature type="compositionally biased region" description="Gly residues" evidence="7">
    <location>
        <begin position="1087"/>
        <end position="1108"/>
    </location>
</feature>
<organism evidence="10 11">
    <name type="scientific">Amycolatopsis cihanbeyliensis</name>
    <dbReference type="NCBI Taxonomy" id="1128664"/>
    <lineage>
        <taxon>Bacteria</taxon>
        <taxon>Bacillati</taxon>
        <taxon>Actinomycetota</taxon>
        <taxon>Actinomycetes</taxon>
        <taxon>Pseudonocardiales</taxon>
        <taxon>Pseudonocardiaceae</taxon>
        <taxon>Amycolatopsis</taxon>
    </lineage>
</organism>
<proteinExistence type="predicted"/>
<evidence type="ECO:0000256" key="8">
    <source>
        <dbReference type="SAM" id="Phobius"/>
    </source>
</evidence>
<dbReference type="InterPro" id="IPR011701">
    <property type="entry name" value="MFS"/>
</dbReference>
<comment type="caution">
    <text evidence="10">The sequence shown here is derived from an EMBL/GenBank/DDBJ whole genome shotgun (WGS) entry which is preliminary data.</text>
</comment>
<keyword evidence="4 8" id="KW-0812">Transmembrane</keyword>
<feature type="region of interest" description="Disordered" evidence="7">
    <location>
        <begin position="649"/>
        <end position="669"/>
    </location>
</feature>
<evidence type="ECO:0000256" key="4">
    <source>
        <dbReference type="ARBA" id="ARBA00022692"/>
    </source>
</evidence>
<evidence type="ECO:0000256" key="2">
    <source>
        <dbReference type="ARBA" id="ARBA00022448"/>
    </source>
</evidence>
<feature type="region of interest" description="Disordered" evidence="7">
    <location>
        <begin position="1071"/>
        <end position="1131"/>
    </location>
</feature>
<feature type="transmembrane region" description="Helical" evidence="8">
    <location>
        <begin position="225"/>
        <end position="245"/>
    </location>
</feature>
<keyword evidence="2" id="KW-0813">Transport</keyword>
<evidence type="ECO:0000259" key="9">
    <source>
        <dbReference type="PROSITE" id="PS50850"/>
    </source>
</evidence>
<feature type="transmembrane region" description="Helical" evidence="8">
    <location>
        <begin position="129"/>
        <end position="154"/>
    </location>
</feature>
<dbReference type="Gene3D" id="1.20.1250.20">
    <property type="entry name" value="MFS general substrate transporter like domains"/>
    <property type="match status" value="1"/>
</dbReference>
<dbReference type="InterPro" id="IPR020846">
    <property type="entry name" value="MFS_dom"/>
</dbReference>
<dbReference type="EMBL" id="VFML01000001">
    <property type="protein sequence ID" value="TQJ05747.1"/>
    <property type="molecule type" value="Genomic_DNA"/>
</dbReference>
<feature type="transmembrane region" description="Helical" evidence="8">
    <location>
        <begin position="360"/>
        <end position="379"/>
    </location>
</feature>
<feature type="transmembrane region" description="Helical" evidence="8">
    <location>
        <begin position="432"/>
        <end position="450"/>
    </location>
</feature>
<dbReference type="PANTHER" id="PTHR42718">
    <property type="entry name" value="MAJOR FACILITATOR SUPERFAMILY MULTIDRUG TRANSPORTER MFSC"/>
    <property type="match status" value="1"/>
</dbReference>
<dbReference type="GO" id="GO:0005886">
    <property type="term" value="C:plasma membrane"/>
    <property type="evidence" value="ECO:0007669"/>
    <property type="project" value="UniProtKB-SubCell"/>
</dbReference>
<feature type="transmembrane region" description="Helical" evidence="8">
    <location>
        <begin position="257"/>
        <end position="274"/>
    </location>
</feature>
<dbReference type="PANTHER" id="PTHR42718:SF46">
    <property type="entry name" value="BLR6921 PROTEIN"/>
    <property type="match status" value="1"/>
</dbReference>
<dbReference type="AlphaFoldDB" id="A0A542DRN8"/>
<feature type="transmembrane region" description="Helical" evidence="8">
    <location>
        <begin position="72"/>
        <end position="92"/>
    </location>
</feature>
<evidence type="ECO:0000256" key="3">
    <source>
        <dbReference type="ARBA" id="ARBA00022475"/>
    </source>
</evidence>
<evidence type="ECO:0000313" key="10">
    <source>
        <dbReference type="EMBL" id="TQJ05747.1"/>
    </source>
</evidence>
<protein>
    <submittedName>
        <fullName evidence="10">EmrB/QacA subfamily drug resistance transporter</fullName>
    </submittedName>
</protein>
<accession>A0A542DRN8</accession>
<evidence type="ECO:0000256" key="1">
    <source>
        <dbReference type="ARBA" id="ARBA00004651"/>
    </source>
</evidence>
<feature type="transmembrane region" description="Helical" evidence="8">
    <location>
        <begin position="523"/>
        <end position="541"/>
    </location>
</feature>
<reference evidence="10 11" key="1">
    <citation type="submission" date="2019-06" db="EMBL/GenBank/DDBJ databases">
        <title>Sequencing the genomes of 1000 actinobacteria strains.</title>
        <authorList>
            <person name="Klenk H.-P."/>
        </authorList>
    </citation>
    <scope>NUCLEOTIDE SEQUENCE [LARGE SCALE GENOMIC DNA]</scope>
    <source>
        <strain evidence="10 11">DSM 45679</strain>
    </source>
</reference>
<dbReference type="OrthoDB" id="9807274at2"/>
<feature type="transmembrane region" description="Helical" evidence="8">
    <location>
        <begin position="104"/>
        <end position="123"/>
    </location>
</feature>
<keyword evidence="11" id="KW-1185">Reference proteome</keyword>
<comment type="subcellular location">
    <subcellularLocation>
        <location evidence="1">Cell membrane</location>
        <topology evidence="1">Multi-pass membrane protein</topology>
    </subcellularLocation>
</comment>
<dbReference type="Pfam" id="PF07690">
    <property type="entry name" value="MFS_1"/>
    <property type="match status" value="1"/>
</dbReference>
<evidence type="ECO:0000313" key="11">
    <source>
        <dbReference type="Proteomes" id="UP000320876"/>
    </source>
</evidence>
<keyword evidence="3" id="KW-1003">Cell membrane</keyword>
<feature type="transmembrane region" description="Helical" evidence="8">
    <location>
        <begin position="324"/>
        <end position="348"/>
    </location>
</feature>
<evidence type="ECO:0000256" key="7">
    <source>
        <dbReference type="SAM" id="MobiDB-lite"/>
    </source>
</evidence>
<feature type="transmembrane region" description="Helical" evidence="8">
    <location>
        <begin position="191"/>
        <end position="213"/>
    </location>
</feature>
<evidence type="ECO:0000256" key="6">
    <source>
        <dbReference type="ARBA" id="ARBA00023136"/>
    </source>
</evidence>
<feature type="transmembrane region" description="Helical" evidence="8">
    <location>
        <begin position="166"/>
        <end position="185"/>
    </location>
</feature>
<feature type="transmembrane region" description="Helical" evidence="8">
    <location>
        <begin position="470"/>
        <end position="489"/>
    </location>
</feature>
<gene>
    <name evidence="10" type="ORF">FB471_5584</name>
</gene>
<dbReference type="CDD" id="cd17321">
    <property type="entry name" value="MFS_MMR_MDR_like"/>
    <property type="match status" value="1"/>
</dbReference>
<dbReference type="InterPro" id="IPR036259">
    <property type="entry name" value="MFS_trans_sf"/>
</dbReference>
<dbReference type="PROSITE" id="PS50850">
    <property type="entry name" value="MFS"/>
    <property type="match status" value="1"/>
</dbReference>
<evidence type="ECO:0000256" key="5">
    <source>
        <dbReference type="ARBA" id="ARBA00022989"/>
    </source>
</evidence>
<dbReference type="Proteomes" id="UP000320876">
    <property type="component" value="Unassembled WGS sequence"/>
</dbReference>
<dbReference type="GO" id="GO:0022857">
    <property type="term" value="F:transmembrane transporter activity"/>
    <property type="evidence" value="ECO:0007669"/>
    <property type="project" value="InterPro"/>
</dbReference>
<dbReference type="SUPFAM" id="SSF103473">
    <property type="entry name" value="MFS general substrate transporter"/>
    <property type="match status" value="1"/>
</dbReference>
<feature type="transmembrane region" description="Helical" evidence="8">
    <location>
        <begin position="391"/>
        <end position="411"/>
    </location>
</feature>
<dbReference type="Gene3D" id="1.20.1720.10">
    <property type="entry name" value="Multidrug resistance protein D"/>
    <property type="match status" value="1"/>
</dbReference>
<keyword evidence="6 8" id="KW-0472">Membrane</keyword>
<sequence length="1131" mass="120669">MTASNRPHTEPRVANGVAVPDSHRGKLPLRSTRERQIALIVLCVGTLMTVVDSTAVYVALPTMQTGLGISQVDLAWVVNAYLIPFGGLLLFAGRLGDLIGAKRVFLGGLGLFVSASVACGLANDPIALFAARFAQGAGGAFTTAVALGMVVSLFPKERDQVQAFALYAFIGASGAVLGQIAGAGLTSAFGWRWIFFVNVPIGLAVIGFAVRFTDNIRESRERARVDQVGALLLVGSLMLCIYTLTEATDLGWSSLRTLALAAGGLLLMVAFVGWQARARVALIPLHLLRRRNVGWVNLVLLLMNIGPTGMFFLCALYLQHVLGFTVLEVGMAFVPTAVVLAITSLKLAPRLLREVDAKTVLVPSIVSMIVGLALFARIPADGNYLLDVLPASLLIGLGAGTAGPPVLRIALAEATTRDRGLRSGLINTTQQVGAALGLAVLSPIAASVTQQVLADGAPMDSALTDGYRTAFLAAAGAAALALTLAVIAVKPAVPRTGPADIDPNAGQAAVRRRDPTGADNPDFLALGLGGTNMMAMLWSIAMGRRAVGVELRGDPHQALMHWNVNENLRHSLATIDRLMVERYGRDRVPRRPNGELFLLHECFYYPGAADGGEGRADEVIDGWVSDGHIAALVGAVDIVDDRWVDGMPNRSVTTRTPEPPAASADASGADPDLSKILNEPFSFQIGAEDLLILLRRYLEEMSRMDLAAGHLPRCRIFTYHRAVKPRDGGVPRWLRRLTGRQAEPDGFVRYPDGRVGVRIEAIRELDEKGVYRRVRDPGTEVLDLGVPGLFMIAEGSDSDDARRLGLVQDPLTVDNGDGRGPVIAQADYVIGVIAVSVGDRFRLRMASEFDDSGSEHWIRQAAAGHVGFIEEGWIITEVPDFVTFDPAQAGMVSRLTKRDSAEYHAAYRYLLREFYLDQITQLTGIPRAMLANTLALHTPRMISVVAKMGRDPLVAANGVVAGDSFGNGSFLASGGVQTGLLGHASRVGRYWRNIDAGIPPGDAVRDLADGIRADTEAWLEVSRADFAQPPRSGVAARENVLAAARRRRRSIAPFTLRDDLNRLNVHPGRVPMLGLQPLEQPHPNGNGETGGEAGGAGPEGARCVGGSGSDPQRGLRQPLAAQVEAQRQSGT</sequence>
<keyword evidence="5 8" id="KW-1133">Transmembrane helix</keyword>
<feature type="transmembrane region" description="Helical" evidence="8">
    <location>
        <begin position="37"/>
        <end position="60"/>
    </location>
</feature>
<name>A0A542DRN8_AMYCI</name>
<feature type="transmembrane region" description="Helical" evidence="8">
    <location>
        <begin position="295"/>
        <end position="318"/>
    </location>
</feature>
<feature type="region of interest" description="Disordered" evidence="7">
    <location>
        <begin position="1"/>
        <end position="25"/>
    </location>
</feature>
<feature type="domain" description="Major facilitator superfamily (MFS) profile" evidence="9">
    <location>
        <begin position="38"/>
        <end position="493"/>
    </location>
</feature>